<dbReference type="EMBL" id="JBHTHM010002270">
    <property type="protein sequence ID" value="MFD0787807.1"/>
    <property type="molecule type" value="Genomic_DNA"/>
</dbReference>
<comment type="caution">
    <text evidence="2">The sequence shown here is derived from an EMBL/GenBank/DDBJ whole genome shotgun (WGS) entry which is preliminary data.</text>
</comment>
<keyword evidence="1" id="KW-0812">Transmembrane</keyword>
<keyword evidence="1" id="KW-1133">Transmembrane helix</keyword>
<protein>
    <submittedName>
        <fullName evidence="2">Uncharacterized protein</fullName>
    </submittedName>
</protein>
<evidence type="ECO:0000313" key="2">
    <source>
        <dbReference type="EMBL" id="MFD0787807.1"/>
    </source>
</evidence>
<feature type="non-terminal residue" evidence="2">
    <location>
        <position position="127"/>
    </location>
</feature>
<evidence type="ECO:0000256" key="1">
    <source>
        <dbReference type="SAM" id="Phobius"/>
    </source>
</evidence>
<gene>
    <name evidence="2" type="ORF">ACFQZ8_28205</name>
</gene>
<proteinExistence type="predicted"/>
<evidence type="ECO:0000313" key="3">
    <source>
        <dbReference type="Proteomes" id="UP001597053"/>
    </source>
</evidence>
<feature type="transmembrane region" description="Helical" evidence="1">
    <location>
        <begin position="81"/>
        <end position="98"/>
    </location>
</feature>
<keyword evidence="3" id="KW-1185">Reference proteome</keyword>
<feature type="transmembrane region" description="Helical" evidence="1">
    <location>
        <begin position="6"/>
        <end position="28"/>
    </location>
</feature>
<keyword evidence="1" id="KW-0472">Membrane</keyword>
<sequence length="127" mass="13514">MNFLTVLPLAVVMVAGTQFVAAALLPSADRPRAALLAYLGGVGVVVTIGVTVSWLVTRALRGFADRAQTDVGHLERTAHRIDWAVLVLLAVLAVVVCLRRRQTGTPRWLAIIQHAGPGRAARLGAVF</sequence>
<reference evidence="3" key="1">
    <citation type="journal article" date="2019" name="Int. J. Syst. Evol. Microbiol.">
        <title>The Global Catalogue of Microorganisms (GCM) 10K type strain sequencing project: providing services to taxonomists for standard genome sequencing and annotation.</title>
        <authorList>
            <consortium name="The Broad Institute Genomics Platform"/>
            <consortium name="The Broad Institute Genome Sequencing Center for Infectious Disease"/>
            <person name="Wu L."/>
            <person name="Ma J."/>
        </authorList>
    </citation>
    <scope>NUCLEOTIDE SEQUENCE [LARGE SCALE GENOMIC DNA]</scope>
    <source>
        <strain evidence="3">JCM 32148</strain>
    </source>
</reference>
<feature type="transmembrane region" description="Helical" evidence="1">
    <location>
        <begin position="35"/>
        <end position="56"/>
    </location>
</feature>
<accession>A0ABW3AAJ0</accession>
<organism evidence="2 3">
    <name type="scientific">Micromonospora azadirachtae</name>
    <dbReference type="NCBI Taxonomy" id="1970735"/>
    <lineage>
        <taxon>Bacteria</taxon>
        <taxon>Bacillati</taxon>
        <taxon>Actinomycetota</taxon>
        <taxon>Actinomycetes</taxon>
        <taxon>Micromonosporales</taxon>
        <taxon>Micromonosporaceae</taxon>
        <taxon>Micromonospora</taxon>
    </lineage>
</organism>
<name>A0ABW3AAJ0_9ACTN</name>
<dbReference type="Proteomes" id="UP001597053">
    <property type="component" value="Unassembled WGS sequence"/>
</dbReference>